<feature type="region of interest" description="Disordered" evidence="2">
    <location>
        <begin position="91"/>
        <end position="319"/>
    </location>
</feature>
<dbReference type="EMBL" id="JABEYC010001038">
    <property type="protein sequence ID" value="KAF4970185.1"/>
    <property type="molecule type" value="Genomic_DNA"/>
</dbReference>
<gene>
    <name evidence="3" type="ORF">FZEAL_10102</name>
</gene>
<keyword evidence="4" id="KW-1185">Reference proteome</keyword>
<keyword evidence="1" id="KW-0175">Coiled coil</keyword>
<dbReference type="PANTHER" id="PTHR14778:SF2">
    <property type="entry name" value="KINETOCHORE-ASSOCIATED PROTEIN DSN1 HOMOLOG"/>
    <property type="match status" value="1"/>
</dbReference>
<comment type="caution">
    <text evidence="3">The sequence shown here is derived from an EMBL/GenBank/DDBJ whole genome shotgun (WGS) entry which is preliminary data.</text>
</comment>
<evidence type="ECO:0000256" key="2">
    <source>
        <dbReference type="SAM" id="MobiDB-lite"/>
    </source>
</evidence>
<dbReference type="GO" id="GO:0051301">
    <property type="term" value="P:cell division"/>
    <property type="evidence" value="ECO:0007669"/>
    <property type="project" value="InterPro"/>
</dbReference>
<reference evidence="3" key="2">
    <citation type="submission" date="2020-05" db="EMBL/GenBank/DDBJ databases">
        <authorList>
            <person name="Kim H.-S."/>
            <person name="Proctor R.H."/>
            <person name="Brown D.W."/>
        </authorList>
    </citation>
    <scope>NUCLEOTIDE SEQUENCE</scope>
    <source>
        <strain evidence="3">NRRL 22465</strain>
    </source>
</reference>
<evidence type="ECO:0000313" key="4">
    <source>
        <dbReference type="Proteomes" id="UP000635477"/>
    </source>
</evidence>
<accession>A0A8H4U5E1</accession>
<dbReference type="AlphaFoldDB" id="A0A8H4U5E1"/>
<feature type="compositionally biased region" description="Basic residues" evidence="2">
    <location>
        <begin position="164"/>
        <end position="176"/>
    </location>
</feature>
<feature type="coiled-coil region" evidence="1">
    <location>
        <begin position="426"/>
        <end position="453"/>
    </location>
</feature>
<dbReference type="GO" id="GO:0007059">
    <property type="term" value="P:chromosome segregation"/>
    <property type="evidence" value="ECO:0007669"/>
    <property type="project" value="InterPro"/>
</dbReference>
<feature type="compositionally biased region" description="Basic and acidic residues" evidence="2">
    <location>
        <begin position="268"/>
        <end position="279"/>
    </location>
</feature>
<organism evidence="3 4">
    <name type="scientific">Fusarium zealandicum</name>
    <dbReference type="NCBI Taxonomy" id="1053134"/>
    <lineage>
        <taxon>Eukaryota</taxon>
        <taxon>Fungi</taxon>
        <taxon>Dikarya</taxon>
        <taxon>Ascomycota</taxon>
        <taxon>Pezizomycotina</taxon>
        <taxon>Sordariomycetes</taxon>
        <taxon>Hypocreomycetidae</taxon>
        <taxon>Hypocreales</taxon>
        <taxon>Nectriaceae</taxon>
        <taxon>Fusarium</taxon>
        <taxon>Fusarium staphyleae species complex</taxon>
    </lineage>
</organism>
<dbReference type="Pfam" id="PF08202">
    <property type="entry name" value="MIS13"/>
    <property type="match status" value="1"/>
</dbReference>
<dbReference type="OrthoDB" id="3364649at2759"/>
<dbReference type="GO" id="GO:0000444">
    <property type="term" value="C:MIS12/MIND type complex"/>
    <property type="evidence" value="ECO:0007669"/>
    <property type="project" value="InterPro"/>
</dbReference>
<evidence type="ECO:0000256" key="1">
    <source>
        <dbReference type="SAM" id="Coils"/>
    </source>
</evidence>
<feature type="compositionally biased region" description="Basic and acidic residues" evidence="2">
    <location>
        <begin position="122"/>
        <end position="140"/>
    </location>
</feature>
<protein>
    <recommendedName>
        <fullName evidence="5">Kinetochore protein mis13</fullName>
    </recommendedName>
</protein>
<dbReference type="Proteomes" id="UP000635477">
    <property type="component" value="Unassembled WGS sequence"/>
</dbReference>
<name>A0A8H4U5E1_9HYPO</name>
<reference evidence="3" key="1">
    <citation type="journal article" date="2020" name="BMC Genomics">
        <title>Correction to: Identification and distribution of gene clusters required for synthesis of sphingolipid metabolism inhibitors in diverse species of the filamentous fungus Fusarium.</title>
        <authorList>
            <person name="Kim H.S."/>
            <person name="Lohmar J.M."/>
            <person name="Busman M."/>
            <person name="Brown D.W."/>
            <person name="Naumann T.A."/>
            <person name="Divon H.H."/>
            <person name="Lysoe E."/>
            <person name="Uhlig S."/>
            <person name="Proctor R.H."/>
        </authorList>
    </citation>
    <scope>NUCLEOTIDE SEQUENCE</scope>
    <source>
        <strain evidence="3">NRRL 22465</strain>
    </source>
</reference>
<evidence type="ECO:0000313" key="3">
    <source>
        <dbReference type="EMBL" id="KAF4970185.1"/>
    </source>
</evidence>
<feature type="coiled-coil region" evidence="1">
    <location>
        <begin position="513"/>
        <end position="540"/>
    </location>
</feature>
<evidence type="ECO:0008006" key="5">
    <source>
        <dbReference type="Google" id="ProtNLM"/>
    </source>
</evidence>
<sequence length="586" mass="65560">MYLLDKCLRRTRPGVTMPSEEEFGERLYHWRNVHHDATRPLASLCDRSGPSTTTEPRVARVGFSITNRDLAAQTASNAPLMTTLVTTRRPLQLISMSNQPERRSSTRLRGRSMDPDAQQGQRADRKAEAANYERDDDFHFVRKSKRVKKEKAEEPQPEPEPVKKTTRGRHATKQHAAKGSALNGSIAEEEPIVEETTATAKPDKKKISKRKPSVDASNEEPPAKVPRTATRRSTRNSGAKLDEEAPPKTNGAPQKRGRRAKSPPRPPPDWDKSPQHEAPVESAVITLPMSDTPVINRNKEMRKKGGNTNRRSSLGMRGRRASSLIESGQTAIPHREVDPGDFYKHIEAEGLPEPRRMKQLLTWCGERSLAGKPPHGTPNSNAILGARAIQDQLLKDFASQSEFSDWFSRDENMSKAPVVLKPNPRNLELDERLAQLQVKIKRLQEEKKAWQAIRKPPTELPPVFPEGETGPIILPDFDLLDLEEGKIRGLLADETASFNAVRSKTESRLRSIQSSLEFQVDQLSDNVHKLEQRVLIAGKEADKVLSVSALRLRQREEREKASAGTKDMPVMEVLRSLGNILPEGGG</sequence>
<proteinExistence type="predicted"/>
<dbReference type="PANTHER" id="PTHR14778">
    <property type="entry name" value="KINETOCHORE-ASSOCIATED PROTEIN DSN1 HOMOLOG"/>
    <property type="match status" value="1"/>
</dbReference>
<dbReference type="InterPro" id="IPR013218">
    <property type="entry name" value="Dsn1/Mis13"/>
</dbReference>